<name>A0A4R1BIU7_9PROT</name>
<dbReference type="Proteomes" id="UP000295443">
    <property type="component" value="Unassembled WGS sequence"/>
</dbReference>
<dbReference type="OrthoDB" id="457670at2"/>
<gene>
    <name evidence="6" type="ORF">EZJ19_04380</name>
</gene>
<dbReference type="Pfam" id="PF01925">
    <property type="entry name" value="TauE"/>
    <property type="match status" value="1"/>
</dbReference>
<keyword evidence="2 5" id="KW-0812">Transmembrane</keyword>
<accession>A0A4R1BIU7</accession>
<feature type="transmembrane region" description="Helical" evidence="5">
    <location>
        <begin position="7"/>
        <end position="38"/>
    </location>
</feature>
<dbReference type="AlphaFoldDB" id="A0A4R1BIU7"/>
<feature type="transmembrane region" description="Helical" evidence="5">
    <location>
        <begin position="176"/>
        <end position="197"/>
    </location>
</feature>
<keyword evidence="3 5" id="KW-1133">Transmembrane helix</keyword>
<dbReference type="PANTHER" id="PTHR43483">
    <property type="entry name" value="MEMBRANE TRANSPORTER PROTEIN HI_0806-RELATED"/>
    <property type="match status" value="1"/>
</dbReference>
<feature type="transmembrane region" description="Helical" evidence="5">
    <location>
        <begin position="138"/>
        <end position="156"/>
    </location>
</feature>
<keyword evidence="7" id="KW-1185">Reference proteome</keyword>
<feature type="transmembrane region" description="Helical" evidence="5">
    <location>
        <begin position="84"/>
        <end position="102"/>
    </location>
</feature>
<comment type="similarity">
    <text evidence="5">Belongs to the 4-toluene sulfonate uptake permease (TSUP) (TC 2.A.102) family.</text>
</comment>
<dbReference type="InterPro" id="IPR002781">
    <property type="entry name" value="TM_pro_TauE-like"/>
</dbReference>
<feature type="transmembrane region" description="Helical" evidence="5">
    <location>
        <begin position="108"/>
        <end position="126"/>
    </location>
</feature>
<keyword evidence="5" id="KW-1003">Cell membrane</keyword>
<dbReference type="GO" id="GO:0005886">
    <property type="term" value="C:plasma membrane"/>
    <property type="evidence" value="ECO:0007669"/>
    <property type="project" value="UniProtKB-SubCell"/>
</dbReference>
<feature type="transmembrane region" description="Helical" evidence="5">
    <location>
        <begin position="247"/>
        <end position="264"/>
    </location>
</feature>
<evidence type="ECO:0000313" key="6">
    <source>
        <dbReference type="EMBL" id="TCJ17194.1"/>
    </source>
</evidence>
<protein>
    <recommendedName>
        <fullName evidence="5">Probable membrane transporter protein</fullName>
    </recommendedName>
</protein>
<reference evidence="6 7" key="1">
    <citation type="submission" date="2019-03" db="EMBL/GenBank/DDBJ databases">
        <title>Genome sequence of Thiobacillaceae bacterium LSR1, a sulfur-oxidizing bacterium isolated from freshwater sediment.</title>
        <authorList>
            <person name="Li S."/>
        </authorList>
    </citation>
    <scope>NUCLEOTIDE SEQUENCE [LARGE SCALE GENOMIC DNA]</scope>
    <source>
        <strain evidence="6 7">LSR1</strain>
    </source>
</reference>
<evidence type="ECO:0000256" key="5">
    <source>
        <dbReference type="RuleBase" id="RU363041"/>
    </source>
</evidence>
<comment type="caution">
    <text evidence="6">The sequence shown here is derived from an EMBL/GenBank/DDBJ whole genome shotgun (WGS) entry which is preliminary data.</text>
</comment>
<evidence type="ECO:0000256" key="1">
    <source>
        <dbReference type="ARBA" id="ARBA00004141"/>
    </source>
</evidence>
<keyword evidence="4 5" id="KW-0472">Membrane</keyword>
<sequence length="265" mass="27602">MTFLAAYAALGLVSGFIAGLLGVGGGLVLVPVLSWIYAYEGFPAAYNIHMALGTSLAVIVLTSLSSLRAHHRHGAVRWPAVRRIAPGIVLGTLAGAIAAAWLPDRGLRWFFVAFLFYAATQMLLGFKANPQRELPGWPGMTAAGTVIGLVSSWVGIGGGTLSVPFLNWCNVRFQEAIGTSAAIGFPIAVSGALGYSLSGQVAAGMPAHSAGFVYLPALAGVALFSILTAPLGARLTHSLPVPRLKKIFAGLLYVLGLRMLYGLIT</sequence>
<evidence type="ECO:0000256" key="4">
    <source>
        <dbReference type="ARBA" id="ARBA00023136"/>
    </source>
</evidence>
<dbReference type="PANTHER" id="PTHR43483:SF3">
    <property type="entry name" value="MEMBRANE TRANSPORTER PROTEIN HI_0806-RELATED"/>
    <property type="match status" value="1"/>
</dbReference>
<feature type="transmembrane region" description="Helical" evidence="5">
    <location>
        <begin position="44"/>
        <end position="64"/>
    </location>
</feature>
<dbReference type="RefSeq" id="WP_131445077.1">
    <property type="nucleotide sequence ID" value="NZ_SJZB01000014.1"/>
</dbReference>
<evidence type="ECO:0000313" key="7">
    <source>
        <dbReference type="Proteomes" id="UP000295443"/>
    </source>
</evidence>
<proteinExistence type="inferred from homology"/>
<comment type="subcellular location">
    <subcellularLocation>
        <location evidence="5">Cell membrane</location>
        <topology evidence="5">Multi-pass membrane protein</topology>
    </subcellularLocation>
    <subcellularLocation>
        <location evidence="1">Membrane</location>
        <topology evidence="1">Multi-pass membrane protein</topology>
    </subcellularLocation>
</comment>
<organism evidence="6 7">
    <name type="scientific">Parasulfuritortus cantonensis</name>
    <dbReference type="NCBI Taxonomy" id="2528202"/>
    <lineage>
        <taxon>Bacteria</taxon>
        <taxon>Pseudomonadati</taxon>
        <taxon>Pseudomonadota</taxon>
        <taxon>Betaproteobacteria</taxon>
        <taxon>Nitrosomonadales</taxon>
        <taxon>Thiobacillaceae</taxon>
        <taxon>Parasulfuritortus</taxon>
    </lineage>
</organism>
<evidence type="ECO:0000256" key="3">
    <source>
        <dbReference type="ARBA" id="ARBA00022989"/>
    </source>
</evidence>
<feature type="transmembrane region" description="Helical" evidence="5">
    <location>
        <begin position="209"/>
        <end position="227"/>
    </location>
</feature>
<evidence type="ECO:0000256" key="2">
    <source>
        <dbReference type="ARBA" id="ARBA00022692"/>
    </source>
</evidence>
<dbReference type="EMBL" id="SJZB01000014">
    <property type="protein sequence ID" value="TCJ17194.1"/>
    <property type="molecule type" value="Genomic_DNA"/>
</dbReference>